<dbReference type="InterPro" id="IPR040547">
    <property type="entry name" value="CdiI"/>
</dbReference>
<accession>A0AAU8IYF3</accession>
<name>A0AAU8IYF3_9ACTN</name>
<dbReference type="Pfam" id="PF18616">
    <property type="entry name" value="CdiI_3"/>
    <property type="match status" value="1"/>
</dbReference>
<protein>
    <submittedName>
        <fullName evidence="1">Contact-dependent growth inhibition system immunity protein</fullName>
    </submittedName>
</protein>
<reference evidence="1" key="1">
    <citation type="submission" date="2024-06" db="EMBL/GenBank/DDBJ databases">
        <title>Streptomyces sp. strain HUAS MG91 genome sequences.</title>
        <authorList>
            <person name="Mo P."/>
        </authorList>
    </citation>
    <scope>NUCLEOTIDE SEQUENCE</scope>
    <source>
        <strain evidence="1">HUAS MG91</strain>
    </source>
</reference>
<dbReference type="RefSeq" id="WP_353944283.1">
    <property type="nucleotide sequence ID" value="NZ_CP159534.1"/>
</dbReference>
<evidence type="ECO:0000313" key="1">
    <source>
        <dbReference type="EMBL" id="XCJ72763.1"/>
    </source>
</evidence>
<gene>
    <name evidence="1" type="ORF">ABII15_23615</name>
</gene>
<sequence length="132" mass="14959">MPFDPRLTLEQLEGEKWSPPAPHSTTLERSVADLRGRPVDSLSAWELARLIGQKIGLKFLVPYALERLLAEREQGLMFLDDDLLTALLRCGEFFRENEASLAAKLLAFAESLDDEGPYLPPLIEKFRCETSR</sequence>
<organism evidence="1">
    <name type="scientific">Streptomyces tabacisoli</name>
    <dbReference type="NCBI Taxonomy" id="3156398"/>
    <lineage>
        <taxon>Bacteria</taxon>
        <taxon>Bacillati</taxon>
        <taxon>Actinomycetota</taxon>
        <taxon>Actinomycetes</taxon>
        <taxon>Kitasatosporales</taxon>
        <taxon>Streptomycetaceae</taxon>
        <taxon>Streptomyces</taxon>
    </lineage>
</organism>
<dbReference type="AlphaFoldDB" id="A0AAU8IYF3"/>
<proteinExistence type="predicted"/>
<dbReference type="EMBL" id="CP159534">
    <property type="protein sequence ID" value="XCJ72763.1"/>
    <property type="molecule type" value="Genomic_DNA"/>
</dbReference>
<dbReference type="KEGG" id="stac:ABII15_23615"/>